<sequence>MSEENKNVRCDLYRKIFNSAIEKSVNLQEEELHSKDEAKLFVDTINVMRASNKVSLSEIQEGKKNIASCSNNCIGYYDGIYIYLIWEAAYAKANEFLRKADDGFSLPKRELETKLIKKGYLIPAKDGRHKVKKTINGSRSGLMRFDRKKFENNK</sequence>
<accession>A0AAE3J8L8</accession>
<gene>
    <name evidence="1" type="ORF">LKE05_03860</name>
</gene>
<dbReference type="RefSeq" id="WP_308455972.1">
    <property type="nucleotide sequence ID" value="NZ_JAJEQM010000003.1"/>
</dbReference>
<proteinExistence type="predicted"/>
<comment type="caution">
    <text evidence="1">The sequence shown here is derived from an EMBL/GenBank/DDBJ whole genome shotgun (WGS) entry which is preliminary data.</text>
</comment>
<dbReference type="AlphaFoldDB" id="A0AAE3J8L8"/>
<evidence type="ECO:0000313" key="1">
    <source>
        <dbReference type="EMBL" id="MCC2209933.1"/>
    </source>
</evidence>
<protein>
    <submittedName>
        <fullName evidence="1">Uncharacterized protein</fullName>
    </submittedName>
</protein>
<name>A0AAE3J8L8_9FIRM</name>
<dbReference type="EMBL" id="JAJEQM010000003">
    <property type="protein sequence ID" value="MCC2209933.1"/>
    <property type="molecule type" value="Genomic_DNA"/>
</dbReference>
<keyword evidence="2" id="KW-1185">Reference proteome</keyword>
<dbReference type="Proteomes" id="UP001198242">
    <property type="component" value="Unassembled WGS sequence"/>
</dbReference>
<organism evidence="1 2">
    <name type="scientific">Hominilimicola fabiformis</name>
    <dbReference type="NCBI Taxonomy" id="2885356"/>
    <lineage>
        <taxon>Bacteria</taxon>
        <taxon>Bacillati</taxon>
        <taxon>Bacillota</taxon>
        <taxon>Clostridia</taxon>
        <taxon>Eubacteriales</taxon>
        <taxon>Oscillospiraceae</taxon>
        <taxon>Hominilimicola</taxon>
    </lineage>
</organism>
<reference evidence="1 2" key="1">
    <citation type="submission" date="2021-10" db="EMBL/GenBank/DDBJ databases">
        <title>Anaerobic single-cell dispensing facilitates the cultivation of human gut bacteria.</title>
        <authorList>
            <person name="Afrizal A."/>
        </authorList>
    </citation>
    <scope>NUCLEOTIDE SEQUENCE [LARGE SCALE GENOMIC DNA]</scope>
    <source>
        <strain evidence="1 2">CLA-AA-H232</strain>
    </source>
</reference>
<evidence type="ECO:0000313" key="2">
    <source>
        <dbReference type="Proteomes" id="UP001198242"/>
    </source>
</evidence>